<dbReference type="PANTHER" id="PTHR32308:SF10">
    <property type="entry name" value="CITRATE LYASE SUBUNIT BETA"/>
    <property type="match status" value="1"/>
</dbReference>
<dbReference type="InterPro" id="IPR039480">
    <property type="entry name" value="C-C_Bond_Lyase-like"/>
</dbReference>
<dbReference type="Pfam" id="PF15617">
    <property type="entry name" value="C-C_Bond_Lyase"/>
    <property type="match status" value="1"/>
</dbReference>
<keyword evidence="3" id="KW-0460">Magnesium</keyword>
<evidence type="ECO:0000256" key="3">
    <source>
        <dbReference type="ARBA" id="ARBA00022842"/>
    </source>
</evidence>
<dbReference type="GO" id="GO:0016829">
    <property type="term" value="F:lyase activity"/>
    <property type="evidence" value="ECO:0007669"/>
    <property type="project" value="UniProtKB-KW"/>
</dbReference>
<dbReference type="PANTHER" id="PTHR32308">
    <property type="entry name" value="LYASE BETA SUBUNIT, PUTATIVE (AFU_ORTHOLOGUE AFUA_4G13030)-RELATED"/>
    <property type="match status" value="1"/>
</dbReference>
<keyword evidence="2" id="KW-0479">Metal-binding</keyword>
<dbReference type="SUPFAM" id="SSF51621">
    <property type="entry name" value="Phosphoenolpyruvate/pyruvate domain"/>
    <property type="match status" value="1"/>
</dbReference>
<dbReference type="EMBL" id="JAUSSW010000013">
    <property type="protein sequence ID" value="MDQ0104014.1"/>
    <property type="molecule type" value="Genomic_DNA"/>
</dbReference>
<evidence type="ECO:0000256" key="1">
    <source>
        <dbReference type="ARBA" id="ARBA00001946"/>
    </source>
</evidence>
<dbReference type="Gene3D" id="3.20.20.60">
    <property type="entry name" value="Phosphoenolpyruvate-binding domains"/>
    <property type="match status" value="1"/>
</dbReference>
<organism evidence="4 5">
    <name type="scientific">Paenarthrobacter nicotinovorans</name>
    <name type="common">Arthrobacter nicotinovorans</name>
    <dbReference type="NCBI Taxonomy" id="29320"/>
    <lineage>
        <taxon>Bacteria</taxon>
        <taxon>Bacillati</taxon>
        <taxon>Actinomycetota</taxon>
        <taxon>Actinomycetes</taxon>
        <taxon>Micrococcales</taxon>
        <taxon>Micrococcaceae</taxon>
        <taxon>Paenarthrobacter</taxon>
    </lineage>
</organism>
<proteinExistence type="predicted"/>
<keyword evidence="5" id="KW-1185">Reference proteome</keyword>
<name>A0ABT9TQR7_PAENI</name>
<evidence type="ECO:0000313" key="4">
    <source>
        <dbReference type="EMBL" id="MDQ0104014.1"/>
    </source>
</evidence>
<comment type="cofactor">
    <cofactor evidence="1">
        <name>Mg(2+)</name>
        <dbReference type="ChEBI" id="CHEBI:18420"/>
    </cofactor>
</comment>
<dbReference type="InterPro" id="IPR015813">
    <property type="entry name" value="Pyrv/PenolPyrv_kinase-like_dom"/>
</dbReference>
<dbReference type="InterPro" id="IPR040442">
    <property type="entry name" value="Pyrv_kinase-like_dom_sf"/>
</dbReference>
<evidence type="ECO:0000256" key="2">
    <source>
        <dbReference type="ARBA" id="ARBA00022723"/>
    </source>
</evidence>
<gene>
    <name evidence="4" type="ORF">J2T10_003687</name>
</gene>
<evidence type="ECO:0000313" key="5">
    <source>
        <dbReference type="Proteomes" id="UP001244563"/>
    </source>
</evidence>
<accession>A0ABT9TQR7</accession>
<sequence>MLNADSIIAVPSVVAAMWGAEDHVAALGRNSSRINTGEYRRWPCMPAPMYCWQQRRTDVCGRGLGRSGHTRQKWLAAEVGDAVAVGFTSKAAIHPGQIDIIRKAFSPKDDERDWALGVLAAAKSNKGVFQCEGQMVDSPVLLHAERILSRPQISQSPLTRMTPGSSQNRRMRIRAGPTSSTVVPSLLPTMSDLVETVPKF</sequence>
<keyword evidence="4" id="KW-0456">Lyase</keyword>
<reference evidence="4 5" key="1">
    <citation type="submission" date="2023-07" db="EMBL/GenBank/DDBJ databases">
        <title>Sorghum-associated microbial communities from plants grown in Nebraska, USA.</title>
        <authorList>
            <person name="Schachtman D."/>
        </authorList>
    </citation>
    <scope>NUCLEOTIDE SEQUENCE [LARGE SCALE GENOMIC DNA]</scope>
    <source>
        <strain evidence="4 5">CC523</strain>
    </source>
</reference>
<comment type="caution">
    <text evidence="4">The sequence shown here is derived from an EMBL/GenBank/DDBJ whole genome shotgun (WGS) entry which is preliminary data.</text>
</comment>
<protein>
    <submittedName>
        <fullName evidence="4">Citrate lyase beta subunit</fullName>
    </submittedName>
</protein>
<dbReference type="RefSeq" id="WP_370874846.1">
    <property type="nucleotide sequence ID" value="NZ_JAUSSW010000013.1"/>
</dbReference>
<dbReference type="Proteomes" id="UP001244563">
    <property type="component" value="Unassembled WGS sequence"/>
</dbReference>